<protein>
    <submittedName>
        <fullName evidence="2">Type II toxin-antitoxin system RelE/ParE family toxin</fullName>
    </submittedName>
</protein>
<evidence type="ECO:0000313" key="3">
    <source>
        <dbReference type="Proteomes" id="UP000744769"/>
    </source>
</evidence>
<keyword evidence="1" id="KW-1277">Toxin-antitoxin system</keyword>
<gene>
    <name evidence="2" type="ORF">G9U51_10355</name>
</gene>
<dbReference type="Pfam" id="PF05016">
    <property type="entry name" value="ParE_toxin"/>
    <property type="match status" value="1"/>
</dbReference>
<sequence length="100" mass="10684">MTAAVHVVLGSHAVTDIRSAHAHYAALDGGLGSAFVEALDLAIQRLSIFPQGAPPVDGFPGLRRARMQRFPYGLFYRLSEDGTAVIVRVLHTAQDGATEL</sequence>
<evidence type="ECO:0000313" key="2">
    <source>
        <dbReference type="EMBL" id="NHN56178.1"/>
    </source>
</evidence>
<dbReference type="AlphaFoldDB" id="A0A967EHC7"/>
<name>A0A967EHC7_9MICO</name>
<accession>A0A967EHC7</accession>
<dbReference type="Proteomes" id="UP000744769">
    <property type="component" value="Unassembled WGS sequence"/>
</dbReference>
<dbReference type="RefSeq" id="WP_166196701.1">
    <property type="nucleotide sequence ID" value="NZ_JAAOIV010000007.1"/>
</dbReference>
<dbReference type="EMBL" id="JAAOIV010000007">
    <property type="protein sequence ID" value="NHN56178.1"/>
    <property type="molecule type" value="Genomic_DNA"/>
</dbReference>
<reference evidence="2" key="1">
    <citation type="submission" date="2020-03" db="EMBL/GenBank/DDBJ databases">
        <title>Draft sequencing of Calidifontibacter sp. DB0510.</title>
        <authorList>
            <person name="Kim D.-U."/>
        </authorList>
    </citation>
    <scope>NUCLEOTIDE SEQUENCE</scope>
    <source>
        <strain evidence="2">DB0510</strain>
    </source>
</reference>
<organism evidence="2 3">
    <name type="scientific">Metallococcus carri</name>
    <dbReference type="NCBI Taxonomy" id="1656884"/>
    <lineage>
        <taxon>Bacteria</taxon>
        <taxon>Bacillati</taxon>
        <taxon>Actinomycetota</taxon>
        <taxon>Actinomycetes</taxon>
        <taxon>Micrococcales</taxon>
        <taxon>Dermacoccaceae</taxon>
        <taxon>Metallococcus</taxon>
    </lineage>
</organism>
<comment type="caution">
    <text evidence="2">The sequence shown here is derived from an EMBL/GenBank/DDBJ whole genome shotgun (WGS) entry which is preliminary data.</text>
</comment>
<dbReference type="InterPro" id="IPR007712">
    <property type="entry name" value="RelE/ParE_toxin"/>
</dbReference>
<keyword evidence="3" id="KW-1185">Reference proteome</keyword>
<proteinExistence type="predicted"/>
<dbReference type="Gene3D" id="3.30.2310.20">
    <property type="entry name" value="RelE-like"/>
    <property type="match status" value="1"/>
</dbReference>
<dbReference type="InterPro" id="IPR035093">
    <property type="entry name" value="RelE/ParE_toxin_dom_sf"/>
</dbReference>
<evidence type="ECO:0000256" key="1">
    <source>
        <dbReference type="ARBA" id="ARBA00022649"/>
    </source>
</evidence>